<reference evidence="7 8" key="1">
    <citation type="submission" date="2017-09" db="EMBL/GenBank/DDBJ databases">
        <title>Depth-based differentiation of microbial function through sediment-hosted aquifers and enrichment of novel symbionts in the deep terrestrial subsurface.</title>
        <authorList>
            <person name="Probst A.J."/>
            <person name="Ladd B."/>
            <person name="Jarett J.K."/>
            <person name="Geller-Mcgrath D.E."/>
            <person name="Sieber C.M."/>
            <person name="Emerson J.B."/>
            <person name="Anantharaman K."/>
            <person name="Thomas B.C."/>
            <person name="Malmstrom R."/>
            <person name="Stieglmeier M."/>
            <person name="Klingl A."/>
            <person name="Woyke T."/>
            <person name="Ryan C.M."/>
            <person name="Banfield J.F."/>
        </authorList>
    </citation>
    <scope>NUCLEOTIDE SEQUENCE [LARGE SCALE GENOMIC DNA]</scope>
    <source>
        <strain evidence="7">CG22_combo_CG10-13_8_21_14_all_47_17</strain>
    </source>
</reference>
<sequence length="224" mass="24695">MNSNKKLLFITVGLSVLIFGGLVWAILSAPPANAPGATSGAVSFDDTNDPFIGPADAKVVVRLFGDLECPACRLAEPNVRYAIGTYSDRVKFIWDDFPLMSIHKNARPAANAARCAQDQGRFWDYKDMLYAQQSGWETLRDPKESFVAFARQLNMDEAQFTSCYDSGKFDDRVLADVAEGNKNAVDRTPTVFINQTRRFGMTTAEWDQMLTDALKAAETTPSGS</sequence>
<dbReference type="InterPro" id="IPR036249">
    <property type="entry name" value="Thioredoxin-like_sf"/>
</dbReference>
<evidence type="ECO:0000313" key="7">
    <source>
        <dbReference type="EMBL" id="PIP60636.1"/>
    </source>
</evidence>
<dbReference type="InterPro" id="IPR012336">
    <property type="entry name" value="Thioredoxin-like_fold"/>
</dbReference>
<evidence type="ECO:0000256" key="4">
    <source>
        <dbReference type="ARBA" id="ARBA00023157"/>
    </source>
</evidence>
<dbReference type="EMBL" id="PCSZ01000042">
    <property type="protein sequence ID" value="PIP60636.1"/>
    <property type="molecule type" value="Genomic_DNA"/>
</dbReference>
<evidence type="ECO:0000256" key="3">
    <source>
        <dbReference type="ARBA" id="ARBA00023002"/>
    </source>
</evidence>
<dbReference type="Pfam" id="PF13462">
    <property type="entry name" value="Thioredoxin_4"/>
    <property type="match status" value="1"/>
</dbReference>
<comment type="similarity">
    <text evidence="1">Belongs to the thioredoxin family. DsbA subfamily.</text>
</comment>
<dbReference type="CDD" id="cd02972">
    <property type="entry name" value="DsbA_family"/>
    <property type="match status" value="1"/>
</dbReference>
<dbReference type="SUPFAM" id="SSF52833">
    <property type="entry name" value="Thioredoxin-like"/>
    <property type="match status" value="1"/>
</dbReference>
<dbReference type="PANTHER" id="PTHR13887:SF14">
    <property type="entry name" value="DISULFIDE BOND FORMATION PROTEIN D"/>
    <property type="match status" value="1"/>
</dbReference>
<accession>A0A2H0BSH4</accession>
<feature type="domain" description="Thioredoxin" evidence="6">
    <location>
        <begin position="23"/>
        <end position="155"/>
    </location>
</feature>
<evidence type="ECO:0000259" key="6">
    <source>
        <dbReference type="PROSITE" id="PS51352"/>
    </source>
</evidence>
<gene>
    <name evidence="7" type="ORF">COX00_02090</name>
</gene>
<organism evidence="7 8">
    <name type="scientific">Candidatus Uhrbacteria bacterium CG22_combo_CG10-13_8_21_14_all_47_17</name>
    <dbReference type="NCBI Taxonomy" id="1975041"/>
    <lineage>
        <taxon>Bacteria</taxon>
        <taxon>Candidatus Uhriibacteriota</taxon>
    </lineage>
</organism>
<evidence type="ECO:0000256" key="1">
    <source>
        <dbReference type="ARBA" id="ARBA00005791"/>
    </source>
</evidence>
<dbReference type="InterPro" id="IPR013766">
    <property type="entry name" value="Thioredoxin_domain"/>
</dbReference>
<name>A0A2H0BSH4_9BACT</name>
<evidence type="ECO:0000256" key="5">
    <source>
        <dbReference type="ARBA" id="ARBA00023284"/>
    </source>
</evidence>
<dbReference type="Proteomes" id="UP000231581">
    <property type="component" value="Unassembled WGS sequence"/>
</dbReference>
<dbReference type="Gene3D" id="3.40.30.10">
    <property type="entry name" value="Glutaredoxin"/>
    <property type="match status" value="1"/>
</dbReference>
<keyword evidence="3" id="KW-0560">Oxidoreductase</keyword>
<comment type="caution">
    <text evidence="7">The sequence shown here is derived from an EMBL/GenBank/DDBJ whole genome shotgun (WGS) entry which is preliminary data.</text>
</comment>
<keyword evidence="2" id="KW-0732">Signal</keyword>
<dbReference type="PANTHER" id="PTHR13887">
    <property type="entry name" value="GLUTATHIONE S-TRANSFERASE KAPPA"/>
    <property type="match status" value="1"/>
</dbReference>
<evidence type="ECO:0000313" key="8">
    <source>
        <dbReference type="Proteomes" id="UP000231581"/>
    </source>
</evidence>
<keyword evidence="5" id="KW-0676">Redox-active center</keyword>
<dbReference type="PROSITE" id="PS51352">
    <property type="entry name" value="THIOREDOXIN_2"/>
    <property type="match status" value="1"/>
</dbReference>
<dbReference type="AlphaFoldDB" id="A0A2H0BSH4"/>
<protein>
    <recommendedName>
        <fullName evidence="6">Thioredoxin domain-containing protein</fullName>
    </recommendedName>
</protein>
<keyword evidence="4" id="KW-1015">Disulfide bond</keyword>
<proteinExistence type="inferred from homology"/>
<evidence type="ECO:0000256" key="2">
    <source>
        <dbReference type="ARBA" id="ARBA00022729"/>
    </source>
</evidence>
<dbReference type="GO" id="GO:0016491">
    <property type="term" value="F:oxidoreductase activity"/>
    <property type="evidence" value="ECO:0007669"/>
    <property type="project" value="UniProtKB-KW"/>
</dbReference>